<name>A0A175RA85_9HYPH</name>
<dbReference type="EMBL" id="LDPZ01000014">
    <property type="protein sequence ID" value="KTQ96579.1"/>
    <property type="molecule type" value="Genomic_DNA"/>
</dbReference>
<dbReference type="OrthoDB" id="8213325at2"/>
<reference evidence="1 2" key="1">
    <citation type="journal article" date="2016" name="Front. Microbiol.">
        <title>Genomic Resource of Rice Seed Associated Bacteria.</title>
        <authorList>
            <person name="Midha S."/>
            <person name="Bansal K."/>
            <person name="Sharma S."/>
            <person name="Kumar N."/>
            <person name="Patil P.P."/>
            <person name="Chaudhry V."/>
            <person name="Patil P.B."/>
        </authorList>
    </citation>
    <scope>NUCLEOTIDE SEQUENCE [LARGE SCALE GENOMIC DNA]</scope>
    <source>
        <strain evidence="1 2">NS226</strain>
    </source>
</reference>
<evidence type="ECO:0000313" key="1">
    <source>
        <dbReference type="EMBL" id="KTQ96579.1"/>
    </source>
</evidence>
<proteinExistence type="predicted"/>
<accession>A0A175RA85</accession>
<evidence type="ECO:0008006" key="3">
    <source>
        <dbReference type="Google" id="ProtNLM"/>
    </source>
</evidence>
<sequence>MLTIVTPATSKALTTVDAVRGELGLDAADGLLSEFILRASAMVESLCGRSFARERVRETIRARLSGGPILPRRWPVAAIVALTIDGKAVDPVDVSFDEGTFERAGGWGREAVITYDAGYVLPGSAGRTLPYDIERVVVELVKTDWHNRDRDTTIRSHDVDGVASVTYFGSAATFDIITAPLAPYRLPVAL</sequence>
<dbReference type="RefSeq" id="WP_058634404.1">
    <property type="nucleotide sequence ID" value="NZ_LDPZ01000014.1"/>
</dbReference>
<gene>
    <name evidence="1" type="ORF">NS226_07195</name>
</gene>
<evidence type="ECO:0000313" key="2">
    <source>
        <dbReference type="Proteomes" id="UP000078272"/>
    </source>
</evidence>
<comment type="caution">
    <text evidence="1">The sequence shown here is derived from an EMBL/GenBank/DDBJ whole genome shotgun (WGS) entry which is preliminary data.</text>
</comment>
<dbReference type="PATRIC" id="fig|401562.3.peg.740"/>
<protein>
    <recommendedName>
        <fullName evidence="3">PhiE125 gp8 family phage protein</fullName>
    </recommendedName>
</protein>
<dbReference type="AlphaFoldDB" id="A0A175RA85"/>
<dbReference type="Proteomes" id="UP000078272">
    <property type="component" value="Unassembled WGS sequence"/>
</dbReference>
<organism evidence="1 2">
    <name type="scientific">Aureimonas ureilytica</name>
    <dbReference type="NCBI Taxonomy" id="401562"/>
    <lineage>
        <taxon>Bacteria</taxon>
        <taxon>Pseudomonadati</taxon>
        <taxon>Pseudomonadota</taxon>
        <taxon>Alphaproteobacteria</taxon>
        <taxon>Hyphomicrobiales</taxon>
        <taxon>Aurantimonadaceae</taxon>
        <taxon>Aureimonas</taxon>
    </lineage>
</organism>